<dbReference type="InterPro" id="IPR006640">
    <property type="entry name" value="SprT-like_domain"/>
</dbReference>
<dbReference type="Pfam" id="PF10263">
    <property type="entry name" value="SprT-like"/>
    <property type="match status" value="1"/>
</dbReference>
<protein>
    <recommendedName>
        <fullName evidence="2">SprT-like domain-containing protein</fullName>
    </recommendedName>
</protein>
<feature type="region of interest" description="Disordered" evidence="1">
    <location>
        <begin position="99"/>
        <end position="132"/>
    </location>
</feature>
<reference evidence="3 4" key="1">
    <citation type="journal article" date="2022" name="Nat. Ecol. Evol.">
        <title>A masculinizing supergene underlies an exaggerated male reproductive morph in a spider.</title>
        <authorList>
            <person name="Hendrickx F."/>
            <person name="De Corte Z."/>
            <person name="Sonet G."/>
            <person name="Van Belleghem S.M."/>
            <person name="Kostlbacher S."/>
            <person name="Vangestel C."/>
        </authorList>
    </citation>
    <scope>NUCLEOTIDE SEQUENCE [LARGE SCALE GENOMIC DNA]</scope>
    <source>
        <strain evidence="3">W744_W776</strain>
    </source>
</reference>
<dbReference type="EMBL" id="JAFNEN010000013">
    <property type="protein sequence ID" value="KAG8200803.1"/>
    <property type="molecule type" value="Genomic_DNA"/>
</dbReference>
<feature type="compositionally biased region" description="Acidic residues" evidence="1">
    <location>
        <begin position="117"/>
        <end position="129"/>
    </location>
</feature>
<comment type="caution">
    <text evidence="3">The sequence shown here is derived from an EMBL/GenBank/DDBJ whole genome shotgun (WGS) entry which is preliminary data.</text>
</comment>
<dbReference type="PANTHER" id="PTHR23099">
    <property type="entry name" value="TRANSCRIPTIONAL REGULATOR"/>
    <property type="match status" value="1"/>
</dbReference>
<dbReference type="Proteomes" id="UP000827092">
    <property type="component" value="Unassembled WGS sequence"/>
</dbReference>
<proteinExistence type="predicted"/>
<dbReference type="GO" id="GO:0006974">
    <property type="term" value="P:DNA damage response"/>
    <property type="evidence" value="ECO:0007669"/>
    <property type="project" value="UniProtKB-ARBA"/>
</dbReference>
<accession>A0AAV6VX61</accession>
<evidence type="ECO:0000259" key="2">
    <source>
        <dbReference type="SMART" id="SM00731"/>
    </source>
</evidence>
<gene>
    <name evidence="3" type="ORF">JTE90_006384</name>
</gene>
<organism evidence="3 4">
    <name type="scientific">Oedothorax gibbosus</name>
    <dbReference type="NCBI Taxonomy" id="931172"/>
    <lineage>
        <taxon>Eukaryota</taxon>
        <taxon>Metazoa</taxon>
        <taxon>Ecdysozoa</taxon>
        <taxon>Arthropoda</taxon>
        <taxon>Chelicerata</taxon>
        <taxon>Arachnida</taxon>
        <taxon>Araneae</taxon>
        <taxon>Araneomorphae</taxon>
        <taxon>Entelegynae</taxon>
        <taxon>Araneoidea</taxon>
        <taxon>Linyphiidae</taxon>
        <taxon>Erigoninae</taxon>
        <taxon>Oedothorax</taxon>
    </lineage>
</organism>
<evidence type="ECO:0000313" key="4">
    <source>
        <dbReference type="Proteomes" id="UP000827092"/>
    </source>
</evidence>
<sequence>MDNEYSYVWDENVDPDEEFLTFLTQTKENFAKLSLTSNEEKVQEDELDLKFMKFLKETKENLSSSLQSDDYESPDDDSDLQYIEQLKKDMHFKNNEESFSLQRSTSLRRKRSHSMSMEDDKENEQLDSTEESKSCVDQSINIYDTETKTDFIKNRNAYGYRLFHYFNRKVFNNRLPSDTPVVWSDLLRRTAGKAHCKRVNDNYSCKIELSSKVLTTFDRLRDTLLHEMCHAAVWIVNHSRCCHGPLWQTWAKRCKIIFPKIDLPTRCHNYEIAYKYMYNCSKCHYKIGRHSKSINTDKVVCPYCRAKLVLTKS</sequence>
<name>A0AAV6VX61_9ARAC</name>
<dbReference type="PANTHER" id="PTHR23099:SF0">
    <property type="entry name" value="GERM CELL NUCLEAR ACIDIC PROTEIN"/>
    <property type="match status" value="1"/>
</dbReference>
<dbReference type="SMART" id="SM00731">
    <property type="entry name" value="SprT"/>
    <property type="match status" value="1"/>
</dbReference>
<evidence type="ECO:0000256" key="1">
    <source>
        <dbReference type="SAM" id="MobiDB-lite"/>
    </source>
</evidence>
<dbReference type="AlphaFoldDB" id="A0AAV6VX61"/>
<evidence type="ECO:0000313" key="3">
    <source>
        <dbReference type="EMBL" id="KAG8200803.1"/>
    </source>
</evidence>
<feature type="domain" description="SprT-like" evidence="2">
    <location>
        <begin position="156"/>
        <end position="311"/>
    </location>
</feature>
<dbReference type="GO" id="GO:0005634">
    <property type="term" value="C:nucleus"/>
    <property type="evidence" value="ECO:0007669"/>
    <property type="project" value="TreeGrafter"/>
</dbReference>
<keyword evidence="4" id="KW-1185">Reference proteome</keyword>